<dbReference type="InterPro" id="IPR035906">
    <property type="entry name" value="MetI-like_sf"/>
</dbReference>
<accession>A0A1U7NKB0</accession>
<dbReference type="RefSeq" id="WP_076342163.1">
    <property type="nucleotide sequence ID" value="NZ_CAJTMI010000076.1"/>
</dbReference>
<dbReference type="InterPro" id="IPR000515">
    <property type="entry name" value="MetI-like"/>
</dbReference>
<evidence type="ECO:0000313" key="9">
    <source>
        <dbReference type="EMBL" id="OLU44548.1"/>
    </source>
</evidence>
<feature type="domain" description="ABC transmembrane type-1" evidence="8">
    <location>
        <begin position="22"/>
        <end position="215"/>
    </location>
</feature>
<feature type="transmembrane region" description="Helical" evidence="7">
    <location>
        <begin position="98"/>
        <end position="115"/>
    </location>
</feature>
<feature type="transmembrane region" description="Helical" evidence="7">
    <location>
        <begin position="192"/>
        <end position="214"/>
    </location>
</feature>
<feature type="transmembrane region" description="Helical" evidence="7">
    <location>
        <begin position="71"/>
        <end position="92"/>
    </location>
</feature>
<keyword evidence="3" id="KW-1003">Cell membrane</keyword>
<evidence type="ECO:0000256" key="2">
    <source>
        <dbReference type="ARBA" id="ARBA00022448"/>
    </source>
</evidence>
<keyword evidence="2 7" id="KW-0813">Transport</keyword>
<dbReference type="Proteomes" id="UP000186705">
    <property type="component" value="Unassembled WGS sequence"/>
</dbReference>
<dbReference type="AlphaFoldDB" id="A0A1U7NKB0"/>
<dbReference type="PANTHER" id="PTHR30450:SF1">
    <property type="entry name" value="D-METHIONINE TRANSPORT SYSTEM PERMEASE PROTEIN METI-RELATED"/>
    <property type="match status" value="1"/>
</dbReference>
<organism evidence="9 10">
    <name type="scientific">Dubosiella newyorkensis</name>
    <dbReference type="NCBI Taxonomy" id="1862672"/>
    <lineage>
        <taxon>Bacteria</taxon>
        <taxon>Bacillati</taxon>
        <taxon>Bacillota</taxon>
        <taxon>Erysipelotrichia</taxon>
        <taxon>Erysipelotrichales</taxon>
        <taxon>Erysipelotrichaceae</taxon>
        <taxon>Dubosiella</taxon>
    </lineage>
</organism>
<keyword evidence="10" id="KW-1185">Reference proteome</keyword>
<evidence type="ECO:0000256" key="7">
    <source>
        <dbReference type="RuleBase" id="RU363032"/>
    </source>
</evidence>
<dbReference type="PANTHER" id="PTHR30450">
    <property type="entry name" value="ABC TRANSPORTER PERMEASE"/>
    <property type="match status" value="1"/>
</dbReference>
<comment type="similarity">
    <text evidence="7">Belongs to the binding-protein-dependent transport system permease family.</text>
</comment>
<dbReference type="PROSITE" id="PS50928">
    <property type="entry name" value="ABC_TM1"/>
    <property type="match status" value="1"/>
</dbReference>
<dbReference type="CDD" id="cd06261">
    <property type="entry name" value="TM_PBP2"/>
    <property type="match status" value="1"/>
</dbReference>
<keyword evidence="5 7" id="KW-1133">Transmembrane helix</keyword>
<dbReference type="Gene3D" id="1.10.3720.10">
    <property type="entry name" value="MetI-like"/>
    <property type="match status" value="1"/>
</dbReference>
<evidence type="ECO:0000256" key="6">
    <source>
        <dbReference type="ARBA" id="ARBA00023136"/>
    </source>
</evidence>
<gene>
    <name evidence="9" type="ORF">BO225_10320</name>
</gene>
<dbReference type="InterPro" id="IPR051322">
    <property type="entry name" value="AA_ABC_Transporter_Permease"/>
</dbReference>
<protein>
    <submittedName>
        <fullName evidence="9">ABC transporter permease</fullName>
    </submittedName>
</protein>
<evidence type="ECO:0000259" key="8">
    <source>
        <dbReference type="PROSITE" id="PS50928"/>
    </source>
</evidence>
<comment type="subcellular location">
    <subcellularLocation>
        <location evidence="1 7">Cell membrane</location>
        <topology evidence="1 7">Multi-pass membrane protein</topology>
    </subcellularLocation>
</comment>
<dbReference type="GO" id="GO:0005886">
    <property type="term" value="C:plasma membrane"/>
    <property type="evidence" value="ECO:0007669"/>
    <property type="project" value="UniProtKB-SubCell"/>
</dbReference>
<dbReference type="SUPFAM" id="SSF161098">
    <property type="entry name" value="MetI-like"/>
    <property type="match status" value="1"/>
</dbReference>
<dbReference type="STRING" id="1862672.BO225_10320"/>
<sequence>MDILTNIAPNVLKYIDQFPKAILDTLIMLALSGIISIFFGLILGVIVVVTRKDGILPNKWVYFILDKIINLFRSIPFIILVPMLAFLSRLIFKTTIGISGAMVPLVVGTIPFVARQMESSMMEIPEGIVEASISMGMSPMQIIFQVYLKENIPGMIRGITITLIALIGQIAIVGAVGAGGLGDMAIRYGQRFMYDITYTVVILILIIISIIQSIGNKLVEKTTH</sequence>
<reference evidence="9 10" key="1">
    <citation type="submission" date="2016-11" db="EMBL/GenBank/DDBJ databases">
        <title>Description of two novel members of the family Erysipelotrichaceae: Ileibacterium lipovorans gen. nov., sp. nov. and Dubosiella newyorkensis, gen. nov., sp. nov.</title>
        <authorList>
            <person name="Cox L.M."/>
            <person name="Sohn J."/>
            <person name="Tyrrell K.L."/>
            <person name="Citron D.M."/>
            <person name="Lawson P.A."/>
            <person name="Patel N.B."/>
            <person name="Iizumi T."/>
            <person name="Perez-Perez G.I."/>
            <person name="Goldstein E.J."/>
            <person name="Blaser M.J."/>
        </authorList>
    </citation>
    <scope>NUCLEOTIDE SEQUENCE [LARGE SCALE GENOMIC DNA]</scope>
    <source>
        <strain evidence="9 10">NYU-BL-A4</strain>
    </source>
</reference>
<dbReference type="OrthoDB" id="9793490at2"/>
<evidence type="ECO:0000256" key="3">
    <source>
        <dbReference type="ARBA" id="ARBA00022475"/>
    </source>
</evidence>
<dbReference type="Pfam" id="PF00528">
    <property type="entry name" value="BPD_transp_1"/>
    <property type="match status" value="1"/>
</dbReference>
<dbReference type="GO" id="GO:0048473">
    <property type="term" value="P:D-methionine transmembrane transport"/>
    <property type="evidence" value="ECO:0007669"/>
    <property type="project" value="TreeGrafter"/>
</dbReference>
<dbReference type="GeneID" id="78276331"/>
<name>A0A1U7NKB0_9FIRM</name>
<evidence type="ECO:0000256" key="4">
    <source>
        <dbReference type="ARBA" id="ARBA00022692"/>
    </source>
</evidence>
<comment type="caution">
    <text evidence="9">The sequence shown here is derived from an EMBL/GenBank/DDBJ whole genome shotgun (WGS) entry which is preliminary data.</text>
</comment>
<evidence type="ECO:0000256" key="5">
    <source>
        <dbReference type="ARBA" id="ARBA00022989"/>
    </source>
</evidence>
<keyword evidence="6 7" id="KW-0472">Membrane</keyword>
<keyword evidence="4 7" id="KW-0812">Transmembrane</keyword>
<feature type="transmembrane region" description="Helical" evidence="7">
    <location>
        <begin position="154"/>
        <end position="180"/>
    </location>
</feature>
<evidence type="ECO:0000313" key="10">
    <source>
        <dbReference type="Proteomes" id="UP000186705"/>
    </source>
</evidence>
<feature type="transmembrane region" description="Helical" evidence="7">
    <location>
        <begin position="26"/>
        <end position="50"/>
    </location>
</feature>
<dbReference type="EMBL" id="MPKA01000104">
    <property type="protein sequence ID" value="OLU44548.1"/>
    <property type="molecule type" value="Genomic_DNA"/>
</dbReference>
<proteinExistence type="inferred from homology"/>
<evidence type="ECO:0000256" key="1">
    <source>
        <dbReference type="ARBA" id="ARBA00004651"/>
    </source>
</evidence>